<keyword evidence="2" id="KW-1185">Reference proteome</keyword>
<dbReference type="OrthoDB" id="9762169at2"/>
<proteinExistence type="predicted"/>
<dbReference type="SUPFAM" id="SSF55724">
    <property type="entry name" value="Mog1p/PsbP-like"/>
    <property type="match status" value="1"/>
</dbReference>
<accession>A0A4U0T994</accession>
<gene>
    <name evidence="1" type="ORF">FCI23_00585</name>
</gene>
<dbReference type="Gene3D" id="3.40.1000.10">
    <property type="entry name" value="Mog1/PsbP, alpha/beta/alpha sandwich"/>
    <property type="match status" value="1"/>
</dbReference>
<name>A0A4U0T994_9ACTN</name>
<organism evidence="1 2">
    <name type="scientific">Actinacidiphila oryziradicis</name>
    <dbReference type="NCBI Taxonomy" id="2571141"/>
    <lineage>
        <taxon>Bacteria</taxon>
        <taxon>Bacillati</taxon>
        <taxon>Actinomycetota</taxon>
        <taxon>Actinomycetes</taxon>
        <taxon>Kitasatosporales</taxon>
        <taxon>Streptomycetaceae</taxon>
        <taxon>Actinacidiphila</taxon>
    </lineage>
</organism>
<reference evidence="1 2" key="1">
    <citation type="submission" date="2019-04" db="EMBL/GenBank/DDBJ databases">
        <title>Streptomyces oryziradicis sp. nov., a novel actinomycete isolated from rhizosphere soil of rice (Oryza sativa L.).</title>
        <authorList>
            <person name="Li C."/>
        </authorList>
    </citation>
    <scope>NUCLEOTIDE SEQUENCE [LARGE SCALE GENOMIC DNA]</scope>
    <source>
        <strain evidence="1 2">NEAU-C40</strain>
    </source>
</reference>
<dbReference type="EMBL" id="SUMC01000001">
    <property type="protein sequence ID" value="TKA13265.1"/>
    <property type="molecule type" value="Genomic_DNA"/>
</dbReference>
<evidence type="ECO:0000313" key="1">
    <source>
        <dbReference type="EMBL" id="TKA13265.1"/>
    </source>
</evidence>
<dbReference type="Proteomes" id="UP000305778">
    <property type="component" value="Unassembled WGS sequence"/>
</dbReference>
<evidence type="ECO:0000313" key="2">
    <source>
        <dbReference type="Proteomes" id="UP000305778"/>
    </source>
</evidence>
<dbReference type="RefSeq" id="WP_136721425.1">
    <property type="nucleotide sequence ID" value="NZ_SUMC01000001.1"/>
</dbReference>
<dbReference type="AlphaFoldDB" id="A0A4U0T994"/>
<comment type="caution">
    <text evidence="1">The sequence shown here is derived from an EMBL/GenBank/DDBJ whole genome shotgun (WGS) entry which is preliminary data.</text>
</comment>
<dbReference type="InterPro" id="IPR016123">
    <property type="entry name" value="Mog1/PsbP_a/b/a-sand"/>
</dbReference>
<protein>
    <submittedName>
        <fullName evidence="1">Uncharacterized protein</fullName>
    </submittedName>
</protein>
<sequence>MRTTRCSVPGYRKITLQRSTFRGYPAVVWEYAFTHNGLPCHGRQLGFQIGDRTFQLNTWYLDSTAAAAGRTYERVKESFKPL</sequence>